<dbReference type="InterPro" id="IPR029055">
    <property type="entry name" value="Ntn_hydrolases_N"/>
</dbReference>
<dbReference type="Pfam" id="PF00227">
    <property type="entry name" value="Proteasome"/>
    <property type="match status" value="1"/>
</dbReference>
<dbReference type="GO" id="GO:0051603">
    <property type="term" value="P:proteolysis involved in protein catabolic process"/>
    <property type="evidence" value="ECO:0007669"/>
    <property type="project" value="InterPro"/>
</dbReference>
<gene>
    <name evidence="1" type="primary">PSMB2</name>
</gene>
<dbReference type="Gene3D" id="3.60.20.10">
    <property type="entry name" value="Glutamine Phosphoribosylpyrophosphate, subunit 1, domain 1"/>
    <property type="match status" value="1"/>
</dbReference>
<dbReference type="SUPFAM" id="SSF56235">
    <property type="entry name" value="N-terminal nucleophile aminohydrolases (Ntn hydrolases)"/>
    <property type="match status" value="1"/>
</dbReference>
<evidence type="ECO:0000313" key="1">
    <source>
        <dbReference type="Ensembl" id="ENSPSNP00000020569.1"/>
    </source>
</evidence>
<sequence>MDYLAALAKAPFAAHGYGAFLTLSILDRYYTPTISREKAVELLRKCLEEEVVGWPSYLRRTPPRREALRHSGGESRRWTSPTVTLYLDVELSRDSRPGTEQKTSLGFVMPPTKLSLANERAERLLALEGMGTVKQKQEQGRERQH</sequence>
<keyword evidence="2" id="KW-1185">Reference proteome</keyword>
<reference evidence="1" key="3">
    <citation type="submission" date="2025-09" db="UniProtKB">
        <authorList>
            <consortium name="Ensembl"/>
        </authorList>
    </citation>
    <scope>IDENTIFICATION</scope>
</reference>
<dbReference type="InterPro" id="IPR001353">
    <property type="entry name" value="Proteasome_sua/b"/>
</dbReference>
<organism evidence="1 2">
    <name type="scientific">Phocoena sinus</name>
    <name type="common">Vaquita</name>
    <dbReference type="NCBI Taxonomy" id="42100"/>
    <lineage>
        <taxon>Eukaryota</taxon>
        <taxon>Metazoa</taxon>
        <taxon>Chordata</taxon>
        <taxon>Craniata</taxon>
        <taxon>Vertebrata</taxon>
        <taxon>Euteleostomi</taxon>
        <taxon>Mammalia</taxon>
        <taxon>Eutheria</taxon>
        <taxon>Laurasiatheria</taxon>
        <taxon>Artiodactyla</taxon>
        <taxon>Whippomorpha</taxon>
        <taxon>Cetacea</taxon>
        <taxon>Odontoceti</taxon>
        <taxon>Phocoenidae</taxon>
        <taxon>Phocoena</taxon>
    </lineage>
</organism>
<reference evidence="1" key="2">
    <citation type="submission" date="2025-08" db="UniProtKB">
        <authorList>
            <consortium name="Ensembl"/>
        </authorList>
    </citation>
    <scope>IDENTIFICATION</scope>
</reference>
<reference evidence="1" key="1">
    <citation type="submission" date="2019-08" db="EMBL/GenBank/DDBJ databases">
        <title>Phocoena sinus (Vaquita) genome, mPhoSin1, primary haplotype.</title>
        <authorList>
            <person name="Morin P."/>
            <person name="Mountcastle J."/>
            <person name="Fungtammasan C."/>
            <person name="Rhie A."/>
            <person name="Rojas-Bracho L."/>
            <person name="Smith C.R."/>
            <person name="Taylor B.L."/>
            <person name="Gulland F.M.D."/>
            <person name="Musser W."/>
            <person name="Houck M."/>
            <person name="Haase B."/>
            <person name="Paez S."/>
            <person name="Howe K."/>
            <person name="Torrance J."/>
            <person name="Formenti G."/>
            <person name="Phillippy A."/>
            <person name="Ryder O."/>
            <person name="Jarvis E.D."/>
            <person name="Fedrigo O."/>
        </authorList>
    </citation>
    <scope>NUCLEOTIDE SEQUENCE [LARGE SCALE GENOMIC DNA]</scope>
</reference>
<dbReference type="Proteomes" id="UP000694554">
    <property type="component" value="Chromosome 1"/>
</dbReference>
<dbReference type="Ensembl" id="ENSPSNT00000023170.1">
    <property type="protein sequence ID" value="ENSPSNP00000020569.1"/>
    <property type="gene ID" value="ENSPSNG00000015130.1"/>
</dbReference>
<dbReference type="GO" id="GO:0005839">
    <property type="term" value="C:proteasome core complex"/>
    <property type="evidence" value="ECO:0007669"/>
    <property type="project" value="InterPro"/>
</dbReference>
<accession>A0A8C9CFM3</accession>
<protein>
    <submittedName>
        <fullName evidence="1">Proteasome 20S subunit beta 2</fullName>
    </submittedName>
</protein>
<dbReference type="GeneTree" id="ENSGT00640000091536"/>
<proteinExistence type="predicted"/>
<name>A0A8C9CFM3_PHOSS</name>
<evidence type="ECO:0000313" key="2">
    <source>
        <dbReference type="Proteomes" id="UP000694554"/>
    </source>
</evidence>
<dbReference type="AlphaFoldDB" id="A0A8C9CFM3"/>